<name>G8TXR4_SULAD</name>
<dbReference type="KEGG" id="sap:Sulac_1523"/>
<proteinExistence type="predicted"/>
<dbReference type="HOGENOM" id="CLU_2921067_0_0_9"/>
<reference evidence="2" key="1">
    <citation type="submission" date="2011-12" db="EMBL/GenBank/DDBJ databases">
        <title>The complete genome of chromosome of Sulfobacillus acidophilus DSM 10332.</title>
        <authorList>
            <person name="Lucas S."/>
            <person name="Han J."/>
            <person name="Lapidus A."/>
            <person name="Bruce D."/>
            <person name="Goodwin L."/>
            <person name="Pitluck S."/>
            <person name="Peters L."/>
            <person name="Kyrpides N."/>
            <person name="Mavromatis K."/>
            <person name="Ivanova N."/>
            <person name="Mikhailova N."/>
            <person name="Chertkov O."/>
            <person name="Saunders E."/>
            <person name="Detter J.C."/>
            <person name="Tapia R."/>
            <person name="Han C."/>
            <person name="Land M."/>
            <person name="Hauser L."/>
            <person name="Markowitz V."/>
            <person name="Cheng J.-F."/>
            <person name="Hugenholtz P."/>
            <person name="Woyke T."/>
            <person name="Wu D."/>
            <person name="Pukall R."/>
            <person name="Gehrich-Schroeter G."/>
            <person name="Schneider S."/>
            <person name="Klenk H.-P."/>
            <person name="Eisen J.A."/>
        </authorList>
    </citation>
    <scope>NUCLEOTIDE SEQUENCE [LARGE SCALE GENOMIC DNA]</scope>
    <source>
        <strain evidence="2">ATCC 700253 / DSM 10332 / NAL</strain>
    </source>
</reference>
<sequence length="61" mass="7015">MPRRKPLVAGASDGLQALRDLVREELQLKSSPYRTRFREVARQFMARQDEVAPDPKSPPDH</sequence>
<gene>
    <name evidence="1" type="ordered locus">Sulac_1523</name>
</gene>
<protein>
    <submittedName>
        <fullName evidence="1">Uncharacterized protein</fullName>
    </submittedName>
</protein>
<accession>G8TXR4</accession>
<organism evidence="1 2">
    <name type="scientific">Sulfobacillus acidophilus (strain ATCC 700253 / DSM 10332 / NAL)</name>
    <dbReference type="NCBI Taxonomy" id="679936"/>
    <lineage>
        <taxon>Bacteria</taxon>
        <taxon>Bacillati</taxon>
        <taxon>Bacillota</taxon>
        <taxon>Clostridia</taxon>
        <taxon>Eubacteriales</taxon>
        <taxon>Clostridiales Family XVII. Incertae Sedis</taxon>
        <taxon>Sulfobacillus</taxon>
    </lineage>
</organism>
<reference evidence="1 2" key="2">
    <citation type="journal article" date="2012" name="Stand. Genomic Sci.">
        <title>Complete genome sequence of the moderately thermophilic mineral-sulfide-oxidizing firmicute Sulfobacillus acidophilus type strain (NAL(T)).</title>
        <authorList>
            <person name="Anderson I."/>
            <person name="Chertkov O."/>
            <person name="Chen A."/>
            <person name="Saunders E."/>
            <person name="Lapidus A."/>
            <person name="Nolan M."/>
            <person name="Lucas S."/>
            <person name="Hammon N."/>
            <person name="Deshpande S."/>
            <person name="Cheng J.F."/>
            <person name="Han C."/>
            <person name="Tapia R."/>
            <person name="Goodwin L.A."/>
            <person name="Pitluck S."/>
            <person name="Liolios K."/>
            <person name="Pagani I."/>
            <person name="Ivanova N."/>
            <person name="Mikhailova N."/>
            <person name="Pati A."/>
            <person name="Palaniappan K."/>
            <person name="Land M."/>
            <person name="Pan C."/>
            <person name="Rohde M."/>
            <person name="Pukall R."/>
            <person name="Goker M."/>
            <person name="Detter J.C."/>
            <person name="Woyke T."/>
            <person name="Bristow J."/>
            <person name="Eisen J.A."/>
            <person name="Markowitz V."/>
            <person name="Hugenholtz P."/>
            <person name="Kyrpides N.C."/>
            <person name="Klenk H.P."/>
            <person name="Mavromatis K."/>
        </authorList>
    </citation>
    <scope>NUCLEOTIDE SEQUENCE [LARGE SCALE GENOMIC DNA]</scope>
    <source>
        <strain evidence="2">ATCC 700253 / DSM 10332 / NAL</strain>
    </source>
</reference>
<evidence type="ECO:0000313" key="1">
    <source>
        <dbReference type="EMBL" id="AEW05020.1"/>
    </source>
</evidence>
<dbReference type="Proteomes" id="UP000005439">
    <property type="component" value="Chromosome"/>
</dbReference>
<keyword evidence="2" id="KW-1185">Reference proteome</keyword>
<dbReference type="EMBL" id="CP003179">
    <property type="protein sequence ID" value="AEW05020.1"/>
    <property type="molecule type" value="Genomic_DNA"/>
</dbReference>
<evidence type="ECO:0000313" key="2">
    <source>
        <dbReference type="Proteomes" id="UP000005439"/>
    </source>
</evidence>
<dbReference type="AlphaFoldDB" id="G8TXR4"/>